<feature type="coiled-coil region" evidence="1">
    <location>
        <begin position="25"/>
        <end position="60"/>
    </location>
</feature>
<dbReference type="RefSeq" id="WP_160332068.1">
    <property type="nucleotide sequence ID" value="NZ_WSRS01000004.1"/>
</dbReference>
<keyword evidence="1" id="KW-0175">Coiled coil</keyword>
<evidence type="ECO:0000313" key="2">
    <source>
        <dbReference type="EMBL" id="MVX58236.1"/>
    </source>
</evidence>
<reference evidence="2 3" key="1">
    <citation type="submission" date="2019-12" db="EMBL/GenBank/DDBJ databases">
        <title>Microbes associate with the intestines of laboratory mice.</title>
        <authorList>
            <person name="Navarre W."/>
            <person name="Wong E."/>
        </authorList>
    </citation>
    <scope>NUCLEOTIDE SEQUENCE [LARGE SCALE GENOMIC DNA]</scope>
    <source>
        <strain evidence="2 3">NM51_B2-22</strain>
    </source>
</reference>
<comment type="caution">
    <text evidence="2">The sequence shown here is derived from an EMBL/GenBank/DDBJ whole genome shotgun (WGS) entry which is preliminary data.</text>
</comment>
<dbReference type="AlphaFoldDB" id="A0A7X3G8A6"/>
<evidence type="ECO:0000313" key="3">
    <source>
        <dbReference type="Proteomes" id="UP000461595"/>
    </source>
</evidence>
<accession>A0A7X3G8A6</accession>
<proteinExistence type="predicted"/>
<organism evidence="2 3">
    <name type="scientific">Streptococcus danieliae</name>
    <dbReference type="NCBI Taxonomy" id="747656"/>
    <lineage>
        <taxon>Bacteria</taxon>
        <taxon>Bacillati</taxon>
        <taxon>Bacillota</taxon>
        <taxon>Bacilli</taxon>
        <taxon>Lactobacillales</taxon>
        <taxon>Streptococcaceae</taxon>
        <taxon>Streptococcus</taxon>
    </lineage>
</organism>
<protein>
    <submittedName>
        <fullName evidence="2">Uncharacterized protein</fullName>
    </submittedName>
</protein>
<dbReference type="Proteomes" id="UP000461595">
    <property type="component" value="Unassembled WGS sequence"/>
</dbReference>
<sequence length="67" mass="8240">MNKRMMKKRELATRLRIAETHIDFLIRENIRLNRLVEQNAQATNNEFESVRNEIRKKQKKGFVKRWL</sequence>
<dbReference type="EMBL" id="WSRS01000004">
    <property type="protein sequence ID" value="MVX58236.1"/>
    <property type="molecule type" value="Genomic_DNA"/>
</dbReference>
<evidence type="ECO:0000256" key="1">
    <source>
        <dbReference type="SAM" id="Coils"/>
    </source>
</evidence>
<gene>
    <name evidence="2" type="ORF">E5983_00925</name>
</gene>
<name>A0A7X3G8A6_9STRE</name>